<dbReference type="OrthoDB" id="1924787at2759"/>
<evidence type="ECO:0000313" key="9">
    <source>
        <dbReference type="EnsemblPlants" id="Pp3c5_12240V3.1"/>
    </source>
</evidence>
<keyword evidence="6" id="KW-0472">Membrane</keyword>
<comment type="similarity">
    <text evidence="2">Belongs to the glycosyltransferase 47 family.</text>
</comment>
<evidence type="ECO:0000259" key="7">
    <source>
        <dbReference type="Pfam" id="PF03016"/>
    </source>
</evidence>
<dbReference type="GO" id="GO:0016757">
    <property type="term" value="F:glycosyltransferase activity"/>
    <property type="evidence" value="ECO:0007669"/>
    <property type="project" value="InterPro"/>
</dbReference>
<evidence type="ECO:0000256" key="2">
    <source>
        <dbReference type="ARBA" id="ARBA00010271"/>
    </source>
</evidence>
<dbReference type="Gramene" id="Pp3c5_12240V3.1">
    <property type="protein sequence ID" value="Pp3c5_12240V3.1"/>
    <property type="gene ID" value="Pp3c5_12240"/>
</dbReference>
<dbReference type="PANTHER" id="PTHR11062">
    <property type="entry name" value="EXOSTOSIN HEPARAN SULFATE GLYCOSYLTRANSFERASE -RELATED"/>
    <property type="match status" value="1"/>
</dbReference>
<name>A0A2K1KJD4_PHYPA</name>
<evidence type="ECO:0000256" key="5">
    <source>
        <dbReference type="SAM" id="MobiDB-lite"/>
    </source>
</evidence>
<dbReference type="InterPro" id="IPR004263">
    <property type="entry name" value="Exostosin"/>
</dbReference>
<evidence type="ECO:0000313" key="8">
    <source>
        <dbReference type="EMBL" id="PNR53894.1"/>
    </source>
</evidence>
<evidence type="ECO:0000256" key="3">
    <source>
        <dbReference type="ARBA" id="ARBA00022968"/>
    </source>
</evidence>
<dbReference type="Gramene" id="Pp3c5_12240V3.2">
    <property type="protein sequence ID" value="Pp3c5_12240V3.2"/>
    <property type="gene ID" value="Pp3c5_12240"/>
</dbReference>
<gene>
    <name evidence="9" type="primary">LOC112282748</name>
    <name evidence="8" type="ORF">PHYPA_007569</name>
</gene>
<dbReference type="AlphaFoldDB" id="A0A2K1KJD4"/>
<evidence type="ECO:0000256" key="6">
    <source>
        <dbReference type="SAM" id="Phobius"/>
    </source>
</evidence>
<keyword evidence="4" id="KW-0333">Golgi apparatus</keyword>
<dbReference type="EMBL" id="ABEU02000005">
    <property type="protein sequence ID" value="PNR53894.1"/>
    <property type="molecule type" value="Genomic_DNA"/>
</dbReference>
<feature type="domain" description="Exostosin GT47" evidence="7">
    <location>
        <begin position="234"/>
        <end position="572"/>
    </location>
</feature>
<dbReference type="Pfam" id="PF03016">
    <property type="entry name" value="Exostosin_GT47"/>
    <property type="match status" value="1"/>
</dbReference>
<organism evidence="8">
    <name type="scientific">Physcomitrium patens</name>
    <name type="common">Spreading-leaved earth moss</name>
    <name type="synonym">Physcomitrella patens</name>
    <dbReference type="NCBI Taxonomy" id="3218"/>
    <lineage>
        <taxon>Eukaryota</taxon>
        <taxon>Viridiplantae</taxon>
        <taxon>Streptophyta</taxon>
        <taxon>Embryophyta</taxon>
        <taxon>Bryophyta</taxon>
        <taxon>Bryophytina</taxon>
        <taxon>Bryopsida</taxon>
        <taxon>Funariidae</taxon>
        <taxon>Funariales</taxon>
        <taxon>Funariaceae</taxon>
        <taxon>Physcomitrium</taxon>
    </lineage>
</organism>
<dbReference type="GeneID" id="112282748"/>
<reference evidence="8 10" key="1">
    <citation type="journal article" date="2008" name="Science">
        <title>The Physcomitrella genome reveals evolutionary insights into the conquest of land by plants.</title>
        <authorList>
            <person name="Rensing S."/>
            <person name="Lang D."/>
            <person name="Zimmer A."/>
            <person name="Terry A."/>
            <person name="Salamov A."/>
            <person name="Shapiro H."/>
            <person name="Nishiyama T."/>
            <person name="Perroud P.-F."/>
            <person name="Lindquist E."/>
            <person name="Kamisugi Y."/>
            <person name="Tanahashi T."/>
            <person name="Sakakibara K."/>
            <person name="Fujita T."/>
            <person name="Oishi K."/>
            <person name="Shin-I T."/>
            <person name="Kuroki Y."/>
            <person name="Toyoda A."/>
            <person name="Suzuki Y."/>
            <person name="Hashimoto A."/>
            <person name="Yamaguchi K."/>
            <person name="Sugano A."/>
            <person name="Kohara Y."/>
            <person name="Fujiyama A."/>
            <person name="Anterola A."/>
            <person name="Aoki S."/>
            <person name="Ashton N."/>
            <person name="Barbazuk W.B."/>
            <person name="Barker E."/>
            <person name="Bennetzen J."/>
            <person name="Bezanilla M."/>
            <person name="Blankenship R."/>
            <person name="Cho S.H."/>
            <person name="Dutcher S."/>
            <person name="Estelle M."/>
            <person name="Fawcett J.A."/>
            <person name="Gundlach H."/>
            <person name="Hanada K."/>
            <person name="Heyl A."/>
            <person name="Hicks K.A."/>
            <person name="Hugh J."/>
            <person name="Lohr M."/>
            <person name="Mayer K."/>
            <person name="Melkozernov A."/>
            <person name="Murata T."/>
            <person name="Nelson D."/>
            <person name="Pils B."/>
            <person name="Prigge M."/>
            <person name="Reiss B."/>
            <person name="Renner T."/>
            <person name="Rombauts S."/>
            <person name="Rushton P."/>
            <person name="Sanderfoot A."/>
            <person name="Schween G."/>
            <person name="Shiu S.-H."/>
            <person name="Stueber K."/>
            <person name="Theodoulou F.L."/>
            <person name="Tu H."/>
            <person name="Van de Peer Y."/>
            <person name="Verrier P.J."/>
            <person name="Waters E."/>
            <person name="Wood A."/>
            <person name="Yang L."/>
            <person name="Cove D."/>
            <person name="Cuming A."/>
            <person name="Hasebe M."/>
            <person name="Lucas S."/>
            <person name="Mishler D.B."/>
            <person name="Reski R."/>
            <person name="Grigoriev I."/>
            <person name="Quatrano R.S."/>
            <person name="Boore J.L."/>
        </authorList>
    </citation>
    <scope>NUCLEOTIDE SEQUENCE [LARGE SCALE GENOMIC DNA]</scope>
    <source>
        <strain evidence="9 10">cv. Gransden 2004</strain>
    </source>
</reference>
<dbReference type="PaxDb" id="3218-PP1S236_30V6.1"/>
<reference evidence="9" key="3">
    <citation type="submission" date="2020-12" db="UniProtKB">
        <authorList>
            <consortium name="EnsemblPlants"/>
        </authorList>
    </citation>
    <scope>IDENTIFICATION</scope>
</reference>
<keyword evidence="6" id="KW-0812">Transmembrane</keyword>
<dbReference type="OMA" id="FFLECER"/>
<keyword evidence="10" id="KW-1185">Reference proteome</keyword>
<feature type="region of interest" description="Disordered" evidence="5">
    <location>
        <begin position="89"/>
        <end position="167"/>
    </location>
</feature>
<dbReference type="InterPro" id="IPR040911">
    <property type="entry name" value="Exostosin_GT47"/>
</dbReference>
<dbReference type="Gramene" id="Pp3c5_12240V3.3">
    <property type="protein sequence ID" value="Pp3c5_12240V3.3"/>
    <property type="gene ID" value="Pp3c5_12240"/>
</dbReference>
<dbReference type="EnsemblPlants" id="Pp3c5_12240V3.2">
    <property type="protein sequence ID" value="Pp3c5_12240V3.2"/>
    <property type="gene ID" value="Pp3c5_12240"/>
</dbReference>
<feature type="transmembrane region" description="Helical" evidence="6">
    <location>
        <begin position="23"/>
        <end position="44"/>
    </location>
</feature>
<evidence type="ECO:0000313" key="10">
    <source>
        <dbReference type="Proteomes" id="UP000006727"/>
    </source>
</evidence>
<accession>A0A2K1KJD4</accession>
<dbReference type="RefSeq" id="XP_024376568.1">
    <property type="nucleotide sequence ID" value="XM_024520800.2"/>
</dbReference>
<dbReference type="EnsemblPlants" id="Pp3c5_12240V3.3">
    <property type="protein sequence ID" value="Pp3c5_12240V3.3"/>
    <property type="gene ID" value="Pp3c5_12240"/>
</dbReference>
<dbReference type="EnsemblPlants" id="Pp3c5_12240V3.1">
    <property type="protein sequence ID" value="Pp3c5_12240V3.1"/>
    <property type="gene ID" value="Pp3c5_12240"/>
</dbReference>
<reference evidence="8 10" key="2">
    <citation type="journal article" date="2018" name="Plant J.">
        <title>The Physcomitrella patens chromosome-scale assembly reveals moss genome structure and evolution.</title>
        <authorList>
            <person name="Lang D."/>
            <person name="Ullrich K.K."/>
            <person name="Murat F."/>
            <person name="Fuchs J."/>
            <person name="Jenkins J."/>
            <person name="Haas F.B."/>
            <person name="Piednoel M."/>
            <person name="Gundlach H."/>
            <person name="Van Bel M."/>
            <person name="Meyberg R."/>
            <person name="Vives C."/>
            <person name="Morata J."/>
            <person name="Symeonidi A."/>
            <person name="Hiss M."/>
            <person name="Muchero W."/>
            <person name="Kamisugi Y."/>
            <person name="Saleh O."/>
            <person name="Blanc G."/>
            <person name="Decker E.L."/>
            <person name="van Gessel N."/>
            <person name="Grimwood J."/>
            <person name="Hayes R.D."/>
            <person name="Graham S.W."/>
            <person name="Gunter L.E."/>
            <person name="McDaniel S.F."/>
            <person name="Hoernstein S.N.W."/>
            <person name="Larsson A."/>
            <person name="Li F.W."/>
            <person name="Perroud P.F."/>
            <person name="Phillips J."/>
            <person name="Ranjan P."/>
            <person name="Rokshar D.S."/>
            <person name="Rothfels C.J."/>
            <person name="Schneider L."/>
            <person name="Shu S."/>
            <person name="Stevenson D.W."/>
            <person name="Thummler F."/>
            <person name="Tillich M."/>
            <person name="Villarreal Aguilar J.C."/>
            <person name="Widiez T."/>
            <person name="Wong G.K."/>
            <person name="Wymore A."/>
            <person name="Zhang Y."/>
            <person name="Zimmer A.D."/>
            <person name="Quatrano R.S."/>
            <person name="Mayer K.F.X."/>
            <person name="Goodstein D."/>
            <person name="Casacuberta J.M."/>
            <person name="Vandepoele K."/>
            <person name="Reski R."/>
            <person name="Cuming A.C."/>
            <person name="Tuskan G.A."/>
            <person name="Maumus F."/>
            <person name="Salse J."/>
            <person name="Schmutz J."/>
            <person name="Rensing S.A."/>
        </authorList>
    </citation>
    <scope>NUCLEOTIDE SEQUENCE [LARGE SCALE GENOMIC DNA]</scope>
    <source>
        <strain evidence="9 10">cv. Gransden 2004</strain>
    </source>
</reference>
<protein>
    <recommendedName>
        <fullName evidence="7">Exostosin GT47 domain-containing protein</fullName>
    </recommendedName>
</protein>
<dbReference type="Proteomes" id="UP000006727">
    <property type="component" value="Chromosome 5"/>
</dbReference>
<keyword evidence="3" id="KW-0735">Signal-anchor</keyword>
<evidence type="ECO:0000256" key="4">
    <source>
        <dbReference type="ARBA" id="ARBA00023034"/>
    </source>
</evidence>
<evidence type="ECO:0000256" key="1">
    <source>
        <dbReference type="ARBA" id="ARBA00004323"/>
    </source>
</evidence>
<dbReference type="KEGG" id="ppp:112282748"/>
<dbReference type="GO" id="GO:0000139">
    <property type="term" value="C:Golgi membrane"/>
    <property type="evidence" value="ECO:0007669"/>
    <property type="project" value="UniProtKB-SubCell"/>
</dbReference>
<comment type="subcellular location">
    <subcellularLocation>
        <location evidence="1">Golgi apparatus membrane</location>
        <topology evidence="1">Single-pass type II membrane protein</topology>
    </subcellularLocation>
</comment>
<sequence length="643" mass="72332">MGDKNAPQGLAHKVFSARHRAKLLLPFCLLVVGIVWSSSSLIPFSSMPGSRVYLRQCATCAPEAVLSGDNLEEVGGSTTLQLKESLNVQDGRHPQADTRSQLAAGKNSKAGDARSGKNAALAGKKPRKTLVPDLALSATVETEDSPLGRKSFSKEDDEEDTQPDKPVEMEEMDILRTELSAALMQSEKRAHGGDTRITGDLYANGDRYALRILDEIRSNSAPPSENSSSTDGGSCKGRYIYVYDLPSEFNVDLVKRCDSLLPWFGLCEYFQNSGFGRVVAPEGGKNDSSQILQPAKRWFNTHQYSLELVSHARILKYRCRTDDQSKASLFYIPYYGGLDVIRWHWALNATNEKRDALGRKLVRWLENQPSWNRRGGLDHVLVLGKISWDFRRQITGDWGSRLLEFSEMQKVTKLLIERNPWHKNDIGVPHPTFFHPKSASDIRRWLTHVESQDRKNLASFVGKDRHLDPNNVRGALIDQCRNASAHNDCFFLECERDKCLLPAYVTRVFLTSHFCMQPPGDSPTRRSVFDSLVAGCIPVLFHPCTAYLQYPWHLPSNTSSWSVYISENDVKSGKVNVMDVLKKISKHDRDAMRRVILKDIIPKIIYGEPGADIAPFKDAFDIVLENLLYRAAHSPDLEQLSQN</sequence>
<keyword evidence="6" id="KW-1133">Transmembrane helix</keyword>
<proteinExistence type="inferred from homology"/>
<dbReference type="PANTHER" id="PTHR11062:SF117">
    <property type="entry name" value="XYLOGLUCAN-SPECIFIC GALACTURONOSYLTRANSFERASE 1"/>
    <property type="match status" value="1"/>
</dbReference>